<keyword evidence="1" id="KW-1133">Transmembrane helix</keyword>
<dbReference type="RefSeq" id="WP_047875147.1">
    <property type="nucleotide sequence ID" value="NZ_BMYC01000015.1"/>
</dbReference>
<evidence type="ECO:0000313" key="2">
    <source>
        <dbReference type="EMBL" id="KLV00209.1"/>
    </source>
</evidence>
<evidence type="ECO:0000313" key="3">
    <source>
        <dbReference type="Proteomes" id="UP000036426"/>
    </source>
</evidence>
<gene>
    <name evidence="2" type="ORF">ABT58_14615</name>
</gene>
<dbReference type="OrthoDB" id="5899712at2"/>
<dbReference type="PATRIC" id="fig|754436.4.peg.3098"/>
<dbReference type="EMBL" id="LDOV01000025">
    <property type="protein sequence ID" value="KLV00209.1"/>
    <property type="molecule type" value="Genomic_DNA"/>
</dbReference>
<proteinExistence type="predicted"/>
<accession>A0A0J1GLA2</accession>
<keyword evidence="3" id="KW-1185">Reference proteome</keyword>
<organism evidence="2 3">
    <name type="scientific">Photobacterium aphoticum</name>
    <dbReference type="NCBI Taxonomy" id="754436"/>
    <lineage>
        <taxon>Bacteria</taxon>
        <taxon>Pseudomonadati</taxon>
        <taxon>Pseudomonadota</taxon>
        <taxon>Gammaproteobacteria</taxon>
        <taxon>Vibrionales</taxon>
        <taxon>Vibrionaceae</taxon>
        <taxon>Photobacterium</taxon>
    </lineage>
</organism>
<feature type="transmembrane region" description="Helical" evidence="1">
    <location>
        <begin position="6"/>
        <end position="24"/>
    </location>
</feature>
<name>A0A0J1GLA2_9GAMM</name>
<evidence type="ECO:0000256" key="1">
    <source>
        <dbReference type="SAM" id="Phobius"/>
    </source>
</evidence>
<keyword evidence="1" id="KW-0472">Membrane</keyword>
<dbReference type="AlphaFoldDB" id="A0A0J1GLA2"/>
<sequence length="253" mass="29316">MSMPLVIGLVSLLLILIVGYNIIIQYRQQLESKKQQELSKCIAIIDSTEELIGNAHHLPYSKELLMCLNRRVLFTLESMRDIDPTDKALPQRIINVTEQIRQLQENYSNADVANFKVPNTDKQALGMLQLVKRLKNTIRNEHSKGRMPTQSFVSENARLEGLQLRINIENVVKRANDARMKRQLGTAKQLLKKGIDVLSSKNDNYANQAREKLMIMLSEIDSSQNMSREQERQQMIDKEQDELDILFQPKRKW</sequence>
<dbReference type="Proteomes" id="UP000036426">
    <property type="component" value="Unassembled WGS sequence"/>
</dbReference>
<comment type="caution">
    <text evidence="2">The sequence shown here is derived from an EMBL/GenBank/DDBJ whole genome shotgun (WGS) entry which is preliminary data.</text>
</comment>
<keyword evidence="1" id="KW-0812">Transmembrane</keyword>
<protein>
    <submittedName>
        <fullName evidence="2">DNA repair protein</fullName>
    </submittedName>
</protein>
<reference evidence="2 3" key="1">
    <citation type="submission" date="2015-05" db="EMBL/GenBank/DDBJ databases">
        <title>Photobacterium galathea sp. nov.</title>
        <authorList>
            <person name="Machado H."/>
            <person name="Gram L."/>
        </authorList>
    </citation>
    <scope>NUCLEOTIDE SEQUENCE [LARGE SCALE GENOMIC DNA]</scope>
    <source>
        <strain evidence="2 3">DSM 25995</strain>
    </source>
</reference>